<evidence type="ECO:0000313" key="2">
    <source>
        <dbReference type="Proteomes" id="UP000230778"/>
    </source>
</evidence>
<dbReference type="Pfam" id="PF20310">
    <property type="entry name" value="HTH_Tnp_2"/>
    <property type="match status" value="1"/>
</dbReference>
<protein>
    <submittedName>
        <fullName evidence="1">Transposase</fullName>
    </submittedName>
</protein>
<reference evidence="1 2" key="1">
    <citation type="submission" date="2017-09" db="EMBL/GenBank/DDBJ databases">
        <title>Depth-based differentiation of microbial function through sediment-hosted aquifers and enrichment of novel symbionts in the deep terrestrial subsurface.</title>
        <authorList>
            <person name="Probst A.J."/>
            <person name="Ladd B."/>
            <person name="Jarett J.K."/>
            <person name="Geller-Mcgrath D.E."/>
            <person name="Sieber C.M."/>
            <person name="Emerson J.B."/>
            <person name="Anantharaman K."/>
            <person name="Thomas B.C."/>
            <person name="Malmstrom R."/>
            <person name="Stieglmeier M."/>
            <person name="Klingl A."/>
            <person name="Woyke T."/>
            <person name="Ryan C.M."/>
            <person name="Banfield J.F."/>
        </authorList>
    </citation>
    <scope>NUCLEOTIDE SEQUENCE [LARGE SCALE GENOMIC DNA]</scope>
    <source>
        <strain evidence="1">CG18_big_fil_WC_8_21_14_2_50_37_10</strain>
    </source>
</reference>
<dbReference type="EMBL" id="PCUC01000126">
    <property type="protein sequence ID" value="PIQ05977.1"/>
    <property type="molecule type" value="Genomic_DNA"/>
</dbReference>
<dbReference type="Proteomes" id="UP000230778">
    <property type="component" value="Unassembled WGS sequence"/>
</dbReference>
<organism evidence="1 2">
    <name type="scientific">Candidatus Nealsonbacteria bacterium CG18_big_fil_WC_8_21_14_2_50_37_10</name>
    <dbReference type="NCBI Taxonomy" id="1974717"/>
    <lineage>
        <taxon>Bacteria</taxon>
        <taxon>Candidatus Nealsoniibacteriota</taxon>
    </lineage>
</organism>
<evidence type="ECO:0000313" key="1">
    <source>
        <dbReference type="EMBL" id="PIQ05977.1"/>
    </source>
</evidence>
<dbReference type="InterPro" id="IPR009057">
    <property type="entry name" value="Homeodomain-like_sf"/>
</dbReference>
<feature type="non-terminal residue" evidence="1">
    <location>
        <position position="1"/>
    </location>
</feature>
<proteinExistence type="predicted"/>
<sequence length="136" mass="16119">KNKYMFNQEQIKELLKNKNVDKCSPKSITYNGEFKIEAVRKYYHEGYGPSMIFQEAGFDLTLIGKGRVKDCLKDWRRIYNHKGEIELTKENRGGQGGRSQTKYKDDKEKIAYLETKIAYLEEENHFLKKMKKLEKP</sequence>
<comment type="caution">
    <text evidence="1">The sequence shown here is derived from an EMBL/GenBank/DDBJ whole genome shotgun (WGS) entry which is preliminary data.</text>
</comment>
<dbReference type="InterPro" id="IPR046929">
    <property type="entry name" value="HTH_Tnp"/>
</dbReference>
<dbReference type="AlphaFoldDB" id="A0A2H0FGZ0"/>
<accession>A0A2H0FGZ0</accession>
<gene>
    <name evidence="1" type="ORF">COW72_02385</name>
</gene>
<dbReference type="SUPFAM" id="SSF46689">
    <property type="entry name" value="Homeodomain-like"/>
    <property type="match status" value="1"/>
</dbReference>
<name>A0A2H0FGZ0_9BACT</name>